<evidence type="ECO:0000259" key="5">
    <source>
        <dbReference type="PROSITE" id="PS51900"/>
    </source>
</evidence>
<accession>A0A024Q9W8</accession>
<feature type="domain" description="Core-binding (CB)" evidence="5">
    <location>
        <begin position="35"/>
        <end position="131"/>
    </location>
</feature>
<dbReference type="InterPro" id="IPR013762">
    <property type="entry name" value="Integrase-like_cat_sf"/>
</dbReference>
<dbReference type="CDD" id="cd00397">
    <property type="entry name" value="DNA_BRE_C"/>
    <property type="match status" value="1"/>
</dbReference>
<dbReference type="Gene3D" id="1.10.443.10">
    <property type="entry name" value="Intergrase catalytic core"/>
    <property type="match status" value="1"/>
</dbReference>
<dbReference type="InterPro" id="IPR010998">
    <property type="entry name" value="Integrase_recombinase_N"/>
</dbReference>
<dbReference type="EMBL" id="CCDP010000001">
    <property type="protein sequence ID" value="CDQ39057.1"/>
    <property type="molecule type" value="Genomic_DNA"/>
</dbReference>
<dbReference type="eggNOG" id="COG4974">
    <property type="taxonomic scope" value="Bacteria"/>
</dbReference>
<dbReference type="AlphaFoldDB" id="A0A024Q9W8"/>
<evidence type="ECO:0000259" key="4">
    <source>
        <dbReference type="PROSITE" id="PS51898"/>
    </source>
</evidence>
<organism evidence="6 7">
    <name type="scientific">Virgibacillus massiliensis</name>
    <dbReference type="NCBI Taxonomy" id="1462526"/>
    <lineage>
        <taxon>Bacteria</taxon>
        <taxon>Bacillati</taxon>
        <taxon>Bacillota</taxon>
        <taxon>Bacilli</taxon>
        <taxon>Bacillales</taxon>
        <taxon>Bacillaceae</taxon>
        <taxon>Virgibacillus</taxon>
    </lineage>
</organism>
<sequence length="348" mass="40959">MGERKGKPIIRRRTRTNLENNRSTSEIFSDQSMNLPLNDAFEYFVAFKKTEGVRKRTVSDYYDLYGYFSEWLCNEHPEIVTANDCTPGLIREYVIYLSEEKRNEKTGGIGLSPYTVNIRLRFLKVFFSVLQSENISNNNPALNIKLMKVDEDTFTPLSDDEINKLLKAPDVREYAQFRDLVSMFVMLDCGIRSKEMFNLEIQDVDFKQRAILLPASKSKNRKPRILPLSNQVLRLLMELISEVKTNFDTSYVFVSNFGERYQENSFRRRLFIYKNRANIDKRVTPHMLRHQFCRNYILNGGDIFTLQRIAGHAEISTTRKYIQMTDDDLKKQHAQFSPISRLRNKYKN</sequence>
<dbReference type="InterPro" id="IPR044068">
    <property type="entry name" value="CB"/>
</dbReference>
<dbReference type="GO" id="GO:0006310">
    <property type="term" value="P:DNA recombination"/>
    <property type="evidence" value="ECO:0007669"/>
    <property type="project" value="UniProtKB-KW"/>
</dbReference>
<evidence type="ECO:0000256" key="3">
    <source>
        <dbReference type="PROSITE-ProRule" id="PRU01248"/>
    </source>
</evidence>
<dbReference type="Gene3D" id="1.10.150.130">
    <property type="match status" value="1"/>
</dbReference>
<keyword evidence="7" id="KW-1185">Reference proteome</keyword>
<dbReference type="STRING" id="1462526.BN990_01339"/>
<name>A0A024Q9W8_9BACI</name>
<protein>
    <submittedName>
        <fullName evidence="6">Tyrosine recombinase XerD</fullName>
    </submittedName>
</protein>
<dbReference type="InterPro" id="IPR011010">
    <property type="entry name" value="DNA_brk_join_enz"/>
</dbReference>
<dbReference type="Proteomes" id="UP000028875">
    <property type="component" value="Unassembled WGS sequence"/>
</dbReference>
<evidence type="ECO:0000256" key="2">
    <source>
        <dbReference type="ARBA" id="ARBA00023172"/>
    </source>
</evidence>
<evidence type="ECO:0000256" key="1">
    <source>
        <dbReference type="ARBA" id="ARBA00023125"/>
    </source>
</evidence>
<feature type="domain" description="Tyr recombinase" evidence="4">
    <location>
        <begin position="152"/>
        <end position="334"/>
    </location>
</feature>
<gene>
    <name evidence="6" type="primary">xerD_1</name>
    <name evidence="6" type="ORF">BN990_01339</name>
</gene>
<dbReference type="PANTHER" id="PTHR30349">
    <property type="entry name" value="PHAGE INTEGRASE-RELATED"/>
    <property type="match status" value="1"/>
</dbReference>
<dbReference type="PROSITE" id="PS51898">
    <property type="entry name" value="TYR_RECOMBINASE"/>
    <property type="match status" value="1"/>
</dbReference>
<dbReference type="InterPro" id="IPR002104">
    <property type="entry name" value="Integrase_catalytic"/>
</dbReference>
<dbReference type="OrthoDB" id="107900at2"/>
<dbReference type="InterPro" id="IPR050090">
    <property type="entry name" value="Tyrosine_recombinase_XerCD"/>
</dbReference>
<comment type="caution">
    <text evidence="6">The sequence shown here is derived from an EMBL/GenBank/DDBJ whole genome shotgun (WGS) entry which is preliminary data.</text>
</comment>
<dbReference type="RefSeq" id="WP_051739037.1">
    <property type="nucleotide sequence ID" value="NZ_BNER01000003.1"/>
</dbReference>
<keyword evidence="2" id="KW-0233">DNA recombination</keyword>
<dbReference type="GO" id="GO:0003677">
    <property type="term" value="F:DNA binding"/>
    <property type="evidence" value="ECO:0007669"/>
    <property type="project" value="UniProtKB-UniRule"/>
</dbReference>
<dbReference type="PROSITE" id="PS51900">
    <property type="entry name" value="CB"/>
    <property type="match status" value="1"/>
</dbReference>
<reference evidence="7" key="2">
    <citation type="submission" date="2014-05" db="EMBL/GenBank/DDBJ databases">
        <title>Draft genome sequence of Virgibacillus massiliensis Vm-5.</title>
        <authorList>
            <person name="Khelaifia S."/>
            <person name="Croce O."/>
            <person name="Lagier J.C."/>
            <person name="Raoult D."/>
        </authorList>
    </citation>
    <scope>NUCLEOTIDE SEQUENCE [LARGE SCALE GENOMIC DNA]</scope>
    <source>
        <strain evidence="7">Vm-5</strain>
    </source>
</reference>
<dbReference type="SUPFAM" id="SSF56349">
    <property type="entry name" value="DNA breaking-rejoining enzymes"/>
    <property type="match status" value="1"/>
</dbReference>
<evidence type="ECO:0000313" key="7">
    <source>
        <dbReference type="Proteomes" id="UP000028875"/>
    </source>
</evidence>
<keyword evidence="1 3" id="KW-0238">DNA-binding</keyword>
<evidence type="ECO:0000313" key="6">
    <source>
        <dbReference type="EMBL" id="CDQ39057.1"/>
    </source>
</evidence>
<dbReference type="Pfam" id="PF00589">
    <property type="entry name" value="Phage_integrase"/>
    <property type="match status" value="1"/>
</dbReference>
<reference evidence="6 7" key="1">
    <citation type="submission" date="2014-03" db="EMBL/GenBank/DDBJ databases">
        <authorList>
            <person name="Urmite Genomes U."/>
        </authorList>
    </citation>
    <scope>NUCLEOTIDE SEQUENCE [LARGE SCALE GENOMIC DNA]</scope>
    <source>
        <strain evidence="6 7">Vm-5</strain>
    </source>
</reference>
<dbReference type="GO" id="GO:0015074">
    <property type="term" value="P:DNA integration"/>
    <property type="evidence" value="ECO:0007669"/>
    <property type="project" value="InterPro"/>
</dbReference>
<proteinExistence type="predicted"/>